<protein>
    <submittedName>
        <fullName evidence="3">Nucleotidyltransferase family protein</fullName>
        <ecNumber evidence="3">2.7.7.-</ecNumber>
    </submittedName>
</protein>
<dbReference type="AlphaFoldDB" id="A0A9U5G0E0"/>
<dbReference type="PANTHER" id="PTHR39166:SF1">
    <property type="entry name" value="BLL1166 PROTEIN"/>
    <property type="match status" value="1"/>
</dbReference>
<proteinExistence type="predicted"/>
<feature type="region of interest" description="Disordered" evidence="1">
    <location>
        <begin position="1"/>
        <end position="100"/>
    </location>
</feature>
<dbReference type="PANTHER" id="PTHR39166">
    <property type="entry name" value="BLL1166 PROTEIN"/>
    <property type="match status" value="1"/>
</dbReference>
<dbReference type="Proteomes" id="UP000675920">
    <property type="component" value="Unplaced"/>
</dbReference>
<keyword evidence="2" id="KW-1185">Reference proteome</keyword>
<evidence type="ECO:0000313" key="3">
    <source>
        <dbReference type="RefSeq" id="WP_245591437.1"/>
    </source>
</evidence>
<dbReference type="RefSeq" id="WP_245591437.1">
    <property type="nucleotide sequence ID" value="NZ_KI519500.1"/>
</dbReference>
<dbReference type="EC" id="2.7.7.-" evidence="3"/>
<accession>A0A9U5G0E0</accession>
<reference evidence="3" key="1">
    <citation type="journal article" date="2009" name="Nucleic Acids Res.">
        <title>Comprehensive classification of nucleotidyltransferase fold proteins: identification of novel families and their representatives in human.</title>
        <authorList>
            <person name="Kuchta K."/>
            <person name="Knizewski L."/>
            <person name="Wyrwicz L.S."/>
            <person name="Rychlewski L."/>
            <person name="Ginalski K."/>
        </authorList>
    </citation>
    <scope>NUCLEOTIDE SEQUENCE</scope>
</reference>
<organism evidence="2 3">
    <name type="scientific">Derxia gummosa DSM 723</name>
    <dbReference type="NCBI Taxonomy" id="1121388"/>
    <lineage>
        <taxon>Bacteria</taxon>
        <taxon>Pseudomonadati</taxon>
        <taxon>Pseudomonadota</taxon>
        <taxon>Betaproteobacteria</taxon>
        <taxon>Burkholderiales</taxon>
        <taxon>Alcaligenaceae</taxon>
        <taxon>Derxia</taxon>
    </lineage>
</organism>
<feature type="compositionally biased region" description="Low complexity" evidence="1">
    <location>
        <begin position="7"/>
        <end position="63"/>
    </location>
</feature>
<sequence>MTEPKQPDSAATPANPAPADDTPASTPQATTDASAAATAAAPNADWRPDAATATPAASPFAKPEPVAQTLHFAPRPKPVPPKPRATQASETAVEPREATPEQLTRVEAILRADAGFMAALEAVRALGLPDACIGAGAIRNRVWDALHGYAAPSGKADIDVLYFDAAETGVERDRFLEHRLAAALPDAEWEVVNQAGVHRWFEEAFGYEPPMIASLAEGIGSWPEVATCVAARLAADGSLQIIAPYGLDDLLGLVCRRNAGRTRVGTYRARLLTKGWKRRWPKLSIV</sequence>
<evidence type="ECO:0000256" key="1">
    <source>
        <dbReference type="SAM" id="MobiDB-lite"/>
    </source>
</evidence>
<dbReference type="InterPro" id="IPR009267">
    <property type="entry name" value="NTP_transf_6"/>
</dbReference>
<dbReference type="Pfam" id="PF06042">
    <property type="entry name" value="NTP_transf_6"/>
    <property type="match status" value="1"/>
</dbReference>
<name>A0A9U5G0E0_9BURK</name>
<reference evidence="3" key="2">
    <citation type="submission" date="2025-08" db="UniProtKB">
        <authorList>
            <consortium name="RefSeq"/>
        </authorList>
    </citation>
    <scope>IDENTIFICATION</scope>
</reference>
<evidence type="ECO:0000313" key="2">
    <source>
        <dbReference type="Proteomes" id="UP000675920"/>
    </source>
</evidence>